<gene>
    <name evidence="1" type="ORF">MCBB_2250</name>
</gene>
<dbReference type="KEGG" id="mcub:MCBB_2250"/>
<organism evidence="1 2">
    <name type="scientific">Methanobacterium congolense</name>
    <dbReference type="NCBI Taxonomy" id="118062"/>
    <lineage>
        <taxon>Archaea</taxon>
        <taxon>Methanobacteriati</taxon>
        <taxon>Methanobacteriota</taxon>
        <taxon>Methanomada group</taxon>
        <taxon>Methanobacteria</taxon>
        <taxon>Methanobacteriales</taxon>
        <taxon>Methanobacteriaceae</taxon>
        <taxon>Methanobacterium</taxon>
    </lineage>
</organism>
<dbReference type="STRING" id="118062.MCBB_2250"/>
<accession>A0A1D3L5F8</accession>
<keyword evidence="2" id="KW-1185">Reference proteome</keyword>
<dbReference type="Gene3D" id="3.30.780.30">
    <property type="match status" value="1"/>
</dbReference>
<dbReference type="EMBL" id="LT607756">
    <property type="protein sequence ID" value="SCG86789.1"/>
    <property type="molecule type" value="Genomic_DNA"/>
</dbReference>
<dbReference type="InterPro" id="IPR043962">
    <property type="entry name" value="DUF5750"/>
</dbReference>
<dbReference type="Pfam" id="PF19024">
    <property type="entry name" value="DUF5750"/>
    <property type="match status" value="1"/>
</dbReference>
<name>A0A1D3L5F8_9EURY</name>
<dbReference type="OrthoDB" id="75275at2157"/>
<reference evidence="1 2" key="1">
    <citation type="submission" date="2016-08" db="EMBL/GenBank/DDBJ databases">
        <authorList>
            <person name="Seilhamer J.J."/>
        </authorList>
    </citation>
    <scope>NUCLEOTIDE SEQUENCE [LARGE SCALE GENOMIC DNA]</scope>
    <source>
        <strain evidence="1">Buetzberg</strain>
    </source>
</reference>
<protein>
    <submittedName>
        <fullName evidence="1">Uncharacterized protein</fullName>
    </submittedName>
</protein>
<dbReference type="AlphaFoldDB" id="A0A1D3L5F8"/>
<dbReference type="RefSeq" id="WP_071907819.1">
    <property type="nucleotide sequence ID" value="NZ_LT607756.1"/>
</dbReference>
<sequence length="92" mass="10961">MDVKIVDYGVSMPSQRYYVTYRVTGIDPETRKKLEERVEEETTSEKEDLIIKIYFEEKYYPLGSQEAQYKLEDFIAREEIEMTAYLTGLLED</sequence>
<evidence type="ECO:0000313" key="2">
    <source>
        <dbReference type="Proteomes" id="UP000094707"/>
    </source>
</evidence>
<proteinExistence type="predicted"/>
<dbReference type="Proteomes" id="UP000094707">
    <property type="component" value="Chromosome I"/>
</dbReference>
<dbReference type="GeneID" id="30413084"/>
<evidence type="ECO:0000313" key="1">
    <source>
        <dbReference type="EMBL" id="SCG86789.1"/>
    </source>
</evidence>